<organism evidence="1 2">
    <name type="scientific">Ophiophagus hannah</name>
    <name type="common">King cobra</name>
    <name type="synonym">Naja hannah</name>
    <dbReference type="NCBI Taxonomy" id="8665"/>
    <lineage>
        <taxon>Eukaryota</taxon>
        <taxon>Metazoa</taxon>
        <taxon>Chordata</taxon>
        <taxon>Craniata</taxon>
        <taxon>Vertebrata</taxon>
        <taxon>Euteleostomi</taxon>
        <taxon>Lepidosauria</taxon>
        <taxon>Squamata</taxon>
        <taxon>Bifurcata</taxon>
        <taxon>Unidentata</taxon>
        <taxon>Episquamata</taxon>
        <taxon>Toxicofera</taxon>
        <taxon>Serpentes</taxon>
        <taxon>Colubroidea</taxon>
        <taxon>Elapidae</taxon>
        <taxon>Elapinae</taxon>
        <taxon>Ophiophagus</taxon>
    </lineage>
</organism>
<dbReference type="Pfam" id="PF00435">
    <property type="entry name" value="Spectrin"/>
    <property type="match status" value="1"/>
</dbReference>
<dbReference type="InterPro" id="IPR002017">
    <property type="entry name" value="Spectrin_repeat"/>
</dbReference>
<accession>V8NEJ2</accession>
<keyword evidence="2" id="KW-1185">Reference proteome</keyword>
<dbReference type="SMART" id="SM00150">
    <property type="entry name" value="SPEC"/>
    <property type="match status" value="1"/>
</dbReference>
<comment type="caution">
    <text evidence="1">The sequence shown here is derived from an EMBL/GenBank/DDBJ whole genome shotgun (WGS) entry which is preliminary data.</text>
</comment>
<dbReference type="InterPro" id="IPR018159">
    <property type="entry name" value="Spectrin/alpha-actinin"/>
</dbReference>
<protein>
    <submittedName>
        <fullName evidence="1">Dystrophin</fullName>
    </submittedName>
</protein>
<dbReference type="SUPFAM" id="SSF46966">
    <property type="entry name" value="Spectrin repeat"/>
    <property type="match status" value="1"/>
</dbReference>
<reference evidence="1 2" key="1">
    <citation type="journal article" date="2013" name="Proc. Natl. Acad. Sci. U.S.A.">
        <title>The king cobra genome reveals dynamic gene evolution and adaptation in the snake venom system.</title>
        <authorList>
            <person name="Vonk F.J."/>
            <person name="Casewell N.R."/>
            <person name="Henkel C.V."/>
            <person name="Heimberg A.M."/>
            <person name="Jansen H.J."/>
            <person name="McCleary R.J."/>
            <person name="Kerkkamp H.M."/>
            <person name="Vos R.A."/>
            <person name="Guerreiro I."/>
            <person name="Calvete J.J."/>
            <person name="Wuster W."/>
            <person name="Woods A.E."/>
            <person name="Logan J.M."/>
            <person name="Harrison R.A."/>
            <person name="Castoe T.A."/>
            <person name="de Koning A.P."/>
            <person name="Pollock D.D."/>
            <person name="Yandell M."/>
            <person name="Calderon D."/>
            <person name="Renjifo C."/>
            <person name="Currier R.B."/>
            <person name="Salgado D."/>
            <person name="Pla D."/>
            <person name="Sanz L."/>
            <person name="Hyder A.S."/>
            <person name="Ribeiro J.M."/>
            <person name="Arntzen J.W."/>
            <person name="van den Thillart G.E."/>
            <person name="Boetzer M."/>
            <person name="Pirovano W."/>
            <person name="Dirks R.P."/>
            <person name="Spaink H.P."/>
            <person name="Duboule D."/>
            <person name="McGlinn E."/>
            <person name="Kini R.M."/>
            <person name="Richardson M.K."/>
        </authorList>
    </citation>
    <scope>NUCLEOTIDE SEQUENCE</scope>
    <source>
        <tissue evidence="1">Blood</tissue>
    </source>
</reference>
<dbReference type="Gene3D" id="1.20.58.60">
    <property type="match status" value="1"/>
</dbReference>
<dbReference type="FunFam" id="1.20.58.60:FF:000118">
    <property type="entry name" value="Dystrophin"/>
    <property type="match status" value="1"/>
</dbReference>
<dbReference type="AlphaFoldDB" id="V8NEJ2"/>
<dbReference type="Proteomes" id="UP000018936">
    <property type="component" value="Unassembled WGS sequence"/>
</dbReference>
<feature type="non-terminal residue" evidence="1">
    <location>
        <position position="156"/>
    </location>
</feature>
<proteinExistence type="predicted"/>
<dbReference type="OrthoDB" id="18740at2759"/>
<evidence type="ECO:0000313" key="1">
    <source>
        <dbReference type="EMBL" id="ETE60495.1"/>
    </source>
</evidence>
<name>V8NEJ2_OPHHA</name>
<sequence length="156" mass="18486">MDLQNQQLSELSDWLAKTEKRTAKMESEPLGPNLESLKKQVEEHKILQEDLEQEQVKVNSLTHMVVVVDETSGDRATIALEQQLQLLGNRWATICRWTEDRWFILQDVLRKWLQFIEEQGLLDTWFTEKEEFVTTIHTTDFKDQKEMLENLQKLAK</sequence>
<evidence type="ECO:0000313" key="2">
    <source>
        <dbReference type="Proteomes" id="UP000018936"/>
    </source>
</evidence>
<gene>
    <name evidence="1" type="primary">DMD</name>
    <name evidence="1" type="ORF">L345_13761</name>
</gene>
<dbReference type="EMBL" id="AZIM01004620">
    <property type="protein sequence ID" value="ETE60495.1"/>
    <property type="molecule type" value="Genomic_DNA"/>
</dbReference>